<dbReference type="OrthoDB" id="2744015at2759"/>
<accession>A0A2R6NTR5</accession>
<evidence type="ECO:0000256" key="1">
    <source>
        <dbReference type="SAM" id="MobiDB-lite"/>
    </source>
</evidence>
<gene>
    <name evidence="2" type="ORF">PHLCEN_2v8417</name>
</gene>
<evidence type="ECO:0000313" key="2">
    <source>
        <dbReference type="EMBL" id="PSR76514.1"/>
    </source>
</evidence>
<protein>
    <recommendedName>
        <fullName evidence="4">F-box domain-containing protein</fullName>
    </recommendedName>
</protein>
<dbReference type="CDD" id="cd09917">
    <property type="entry name" value="F-box_SF"/>
    <property type="match status" value="1"/>
</dbReference>
<sequence>MHRQYGTGHPEEKVLESEDISVPKATPSPQIVSCKMDLNFDILVLMMYFLPKKDVLSCMLTCRALYDSGLPFLGRDINFNDFISYSDTKPLTFQQQFQSFLSFIRVDPPWLAEGLLEIVEHGRLIQSLDLRLGRGGPSVFETHPRLSAAISSLTNLKYISLTVTGSRGYRMLKEMRSPLVAVNVNFMSYEDRWGTRTEPYVDPLPLLSHLSSSLKVLGISGVDIKSEHHIFPDMKELTIVDNAFDTIAPLIRAFPNIRRCQLTGTALDNPDAVEQLRAANLITQARVRWDKLEYLSGCPETIHSYAPCTQVLHLKISPLYAPESHRFLSPILLHTQPLCLEIFAVIRNVRELKEMVENLNLAVFATRTRFFKLVSRTGWIAACNRKKENHADLGFAIASQLILSCSSLRHIYIDLAGQLPGFWRVEPANVDAGVLPTLIEVPYGRASSIMRKQGFSPRLKTRKTLLVSHLEVFGV</sequence>
<evidence type="ECO:0008006" key="4">
    <source>
        <dbReference type="Google" id="ProtNLM"/>
    </source>
</evidence>
<organism evidence="2 3">
    <name type="scientific">Hermanssonia centrifuga</name>
    <dbReference type="NCBI Taxonomy" id="98765"/>
    <lineage>
        <taxon>Eukaryota</taxon>
        <taxon>Fungi</taxon>
        <taxon>Dikarya</taxon>
        <taxon>Basidiomycota</taxon>
        <taxon>Agaricomycotina</taxon>
        <taxon>Agaricomycetes</taxon>
        <taxon>Polyporales</taxon>
        <taxon>Meruliaceae</taxon>
        <taxon>Hermanssonia</taxon>
    </lineage>
</organism>
<dbReference type="Proteomes" id="UP000186601">
    <property type="component" value="Unassembled WGS sequence"/>
</dbReference>
<keyword evidence="3" id="KW-1185">Reference proteome</keyword>
<proteinExistence type="predicted"/>
<dbReference type="STRING" id="98765.A0A2R6NTR5"/>
<evidence type="ECO:0000313" key="3">
    <source>
        <dbReference type="Proteomes" id="UP000186601"/>
    </source>
</evidence>
<name>A0A2R6NTR5_9APHY</name>
<comment type="caution">
    <text evidence="2">The sequence shown here is derived from an EMBL/GenBank/DDBJ whole genome shotgun (WGS) entry which is preliminary data.</text>
</comment>
<dbReference type="AlphaFoldDB" id="A0A2R6NTR5"/>
<reference evidence="2 3" key="1">
    <citation type="submission" date="2018-02" db="EMBL/GenBank/DDBJ databases">
        <title>Genome sequence of the basidiomycete white-rot fungus Phlebia centrifuga.</title>
        <authorList>
            <person name="Granchi Z."/>
            <person name="Peng M."/>
            <person name="de Vries R.P."/>
            <person name="Hilden K."/>
            <person name="Makela M.R."/>
            <person name="Grigoriev I."/>
            <person name="Riley R."/>
        </authorList>
    </citation>
    <scope>NUCLEOTIDE SEQUENCE [LARGE SCALE GENOMIC DNA]</scope>
    <source>
        <strain evidence="2 3">FBCC195</strain>
    </source>
</reference>
<dbReference type="EMBL" id="MLYV02000842">
    <property type="protein sequence ID" value="PSR76514.1"/>
    <property type="molecule type" value="Genomic_DNA"/>
</dbReference>
<feature type="region of interest" description="Disordered" evidence="1">
    <location>
        <begin position="1"/>
        <end position="20"/>
    </location>
</feature>